<gene>
    <name evidence="1" type="ORF">HNQ81_001434</name>
</gene>
<proteinExistence type="predicted"/>
<protein>
    <submittedName>
        <fullName evidence="1">Uncharacterized protein</fullName>
    </submittedName>
</protein>
<name>A0A840V1J3_9BACT</name>
<dbReference type="AlphaFoldDB" id="A0A840V1J3"/>
<evidence type="ECO:0000313" key="1">
    <source>
        <dbReference type="EMBL" id="MBB5347710.1"/>
    </source>
</evidence>
<reference evidence="1 2" key="1">
    <citation type="submission" date="2020-08" db="EMBL/GenBank/DDBJ databases">
        <title>Genomic Encyclopedia of Type Strains, Phase IV (KMG-IV): sequencing the most valuable type-strain genomes for metagenomic binning, comparative biology and taxonomic classification.</title>
        <authorList>
            <person name="Goeker M."/>
        </authorList>
    </citation>
    <scope>NUCLEOTIDE SEQUENCE [LARGE SCALE GENOMIC DNA]</scope>
    <source>
        <strain evidence="1 2">DSM 28570</strain>
    </source>
</reference>
<sequence length="208" mass="23845">MKIYTVTLSVLLLLAGLFLPLQLYGHHTRGHVTLQCDSEQVLQDFNDRLQLGPRLCTMVEQKDYVTVEDELTAKFNAIIEQAKFVLNMYPKNLHVKVVILPTAQDCSAVFAKKYGQREKKIAYYSLSENTIYISASDTRIGVVAHELGHAIVDFYFAERPPYHIHELLAQSVEQHLESSEELIKAYRRIDENGAMLKNVCATYPRREE</sequence>
<accession>A0A840V1J3</accession>
<comment type="caution">
    <text evidence="1">The sequence shown here is derived from an EMBL/GenBank/DDBJ whole genome shotgun (WGS) entry which is preliminary data.</text>
</comment>
<organism evidence="1 2">
    <name type="scientific">Desulfoprunum benzoelyticum</name>
    <dbReference type="NCBI Taxonomy" id="1506996"/>
    <lineage>
        <taxon>Bacteria</taxon>
        <taxon>Pseudomonadati</taxon>
        <taxon>Thermodesulfobacteriota</taxon>
        <taxon>Desulfobulbia</taxon>
        <taxon>Desulfobulbales</taxon>
        <taxon>Desulfobulbaceae</taxon>
        <taxon>Desulfoprunum</taxon>
    </lineage>
</organism>
<dbReference type="RefSeq" id="WP_183349717.1">
    <property type="nucleotide sequence ID" value="NZ_JACHEO010000006.1"/>
</dbReference>
<evidence type="ECO:0000313" key="2">
    <source>
        <dbReference type="Proteomes" id="UP000539642"/>
    </source>
</evidence>
<dbReference type="EMBL" id="JACHEO010000006">
    <property type="protein sequence ID" value="MBB5347710.1"/>
    <property type="molecule type" value="Genomic_DNA"/>
</dbReference>
<keyword evidence="2" id="KW-1185">Reference proteome</keyword>
<dbReference type="Proteomes" id="UP000539642">
    <property type="component" value="Unassembled WGS sequence"/>
</dbReference>